<dbReference type="EMBL" id="HBKQ01021794">
    <property type="protein sequence ID" value="CAE2238296.1"/>
    <property type="molecule type" value="Transcribed_RNA"/>
</dbReference>
<dbReference type="SMART" id="SM00148">
    <property type="entry name" value="PLCXc"/>
    <property type="match status" value="1"/>
</dbReference>
<dbReference type="InterPro" id="IPR011993">
    <property type="entry name" value="PH-like_dom_sf"/>
</dbReference>
<keyword evidence="5 6" id="KW-0443">Lipid metabolism</keyword>
<dbReference type="PRINTS" id="PR00390">
    <property type="entry name" value="PHPHLIPASEC"/>
</dbReference>
<feature type="domain" description="EF-hand" evidence="7">
    <location>
        <begin position="230"/>
        <end position="265"/>
    </location>
</feature>
<dbReference type="Gene3D" id="2.30.29.30">
    <property type="entry name" value="Pleckstrin-homology domain (PH domain)/Phosphotyrosine-binding domain (PTB)"/>
    <property type="match status" value="1"/>
</dbReference>
<dbReference type="InterPro" id="IPR002048">
    <property type="entry name" value="EF_hand_dom"/>
</dbReference>
<dbReference type="GO" id="GO:0005509">
    <property type="term" value="F:calcium ion binding"/>
    <property type="evidence" value="ECO:0007669"/>
    <property type="project" value="InterPro"/>
</dbReference>
<evidence type="ECO:0000259" key="7">
    <source>
        <dbReference type="PROSITE" id="PS50222"/>
    </source>
</evidence>
<dbReference type="PROSITE" id="PS00018">
    <property type="entry name" value="EF_HAND_1"/>
    <property type="match status" value="1"/>
</dbReference>
<gene>
    <name evidence="8" type="ORF">OAUR00152_LOCUS14774</name>
</gene>
<dbReference type="PANTHER" id="PTHR10336:SF36">
    <property type="entry name" value="1-PHOSPHATIDYLINOSITOL 4,5-BISPHOSPHATE PHOSPHODIESTERASE BETA-4"/>
    <property type="match status" value="1"/>
</dbReference>
<dbReference type="InterPro" id="IPR011992">
    <property type="entry name" value="EF-hand-dom_pair"/>
</dbReference>
<proteinExistence type="predicted"/>
<keyword evidence="3" id="KW-0106">Calcium</keyword>
<dbReference type="Pfam" id="PF00388">
    <property type="entry name" value="PI-PLC-X"/>
    <property type="match status" value="1"/>
</dbReference>
<evidence type="ECO:0000256" key="5">
    <source>
        <dbReference type="ARBA" id="ARBA00023098"/>
    </source>
</evidence>
<evidence type="ECO:0000256" key="2">
    <source>
        <dbReference type="ARBA" id="ARBA00022801"/>
    </source>
</evidence>
<dbReference type="InterPro" id="IPR018247">
    <property type="entry name" value="EF_Hand_1_Ca_BS"/>
</dbReference>
<protein>
    <recommendedName>
        <fullName evidence="1 6">Phosphoinositide phospholipase C</fullName>
        <ecNumber evidence="1 6">3.1.4.11</ecNumber>
    </recommendedName>
</protein>
<evidence type="ECO:0000313" key="8">
    <source>
        <dbReference type="EMBL" id="CAE2238296.1"/>
    </source>
</evidence>
<comment type="catalytic activity">
    <reaction evidence="6">
        <text>a 1,2-diacyl-sn-glycero-3-phospho-(1D-myo-inositol-4,5-bisphosphate) + H2O = 1D-myo-inositol 1,4,5-trisphosphate + a 1,2-diacyl-sn-glycerol + H(+)</text>
        <dbReference type="Rhea" id="RHEA:33179"/>
        <dbReference type="ChEBI" id="CHEBI:15377"/>
        <dbReference type="ChEBI" id="CHEBI:15378"/>
        <dbReference type="ChEBI" id="CHEBI:17815"/>
        <dbReference type="ChEBI" id="CHEBI:58456"/>
        <dbReference type="ChEBI" id="CHEBI:203600"/>
        <dbReference type="EC" id="3.1.4.11"/>
    </reaction>
</comment>
<dbReference type="SUPFAM" id="SSF51695">
    <property type="entry name" value="PLC-like phosphodiesterases"/>
    <property type="match status" value="1"/>
</dbReference>
<dbReference type="GO" id="GO:0048015">
    <property type="term" value="P:phosphatidylinositol-mediated signaling"/>
    <property type="evidence" value="ECO:0007669"/>
    <property type="project" value="TreeGrafter"/>
</dbReference>
<reference evidence="8" key="1">
    <citation type="submission" date="2021-01" db="EMBL/GenBank/DDBJ databases">
        <authorList>
            <person name="Corre E."/>
            <person name="Pelletier E."/>
            <person name="Niang G."/>
            <person name="Scheremetjew M."/>
            <person name="Finn R."/>
            <person name="Kale V."/>
            <person name="Holt S."/>
            <person name="Cochrane G."/>
            <person name="Meng A."/>
            <person name="Brown T."/>
            <person name="Cohen L."/>
        </authorList>
    </citation>
    <scope>NUCLEOTIDE SEQUENCE</scope>
    <source>
        <strain evidence="8">Isolate 1302-5</strain>
    </source>
</reference>
<name>A0A7S4ISG1_9STRA</name>
<evidence type="ECO:0000256" key="6">
    <source>
        <dbReference type="RuleBase" id="RU361133"/>
    </source>
</evidence>
<dbReference type="SUPFAM" id="SSF47473">
    <property type="entry name" value="EF-hand"/>
    <property type="match status" value="1"/>
</dbReference>
<dbReference type="GO" id="GO:0016042">
    <property type="term" value="P:lipid catabolic process"/>
    <property type="evidence" value="ECO:0007669"/>
    <property type="project" value="UniProtKB-KW"/>
</dbReference>
<organism evidence="8">
    <name type="scientific">Odontella aurita</name>
    <dbReference type="NCBI Taxonomy" id="265563"/>
    <lineage>
        <taxon>Eukaryota</taxon>
        <taxon>Sar</taxon>
        <taxon>Stramenopiles</taxon>
        <taxon>Ochrophyta</taxon>
        <taxon>Bacillariophyta</taxon>
        <taxon>Mediophyceae</taxon>
        <taxon>Biddulphiophycidae</taxon>
        <taxon>Eupodiscales</taxon>
        <taxon>Odontellaceae</taxon>
        <taxon>Odontella</taxon>
    </lineage>
</organism>
<dbReference type="InterPro" id="IPR017946">
    <property type="entry name" value="PLC-like_Pdiesterase_TIM-brl"/>
</dbReference>
<dbReference type="GO" id="GO:0004435">
    <property type="term" value="F:phosphatidylinositol-4,5-bisphosphate phospholipase C activity"/>
    <property type="evidence" value="ECO:0007669"/>
    <property type="project" value="UniProtKB-EC"/>
</dbReference>
<dbReference type="Gene3D" id="3.20.20.190">
    <property type="entry name" value="Phosphatidylinositol (PI) phosphodiesterase"/>
    <property type="match status" value="1"/>
</dbReference>
<dbReference type="PROSITE" id="PS50007">
    <property type="entry name" value="PIPLC_X_DOMAIN"/>
    <property type="match status" value="1"/>
</dbReference>
<dbReference type="PANTHER" id="PTHR10336">
    <property type="entry name" value="PHOSPHOINOSITIDE-SPECIFIC PHOSPHOLIPASE C FAMILY PROTEIN"/>
    <property type="match status" value="1"/>
</dbReference>
<dbReference type="GO" id="GO:0051209">
    <property type="term" value="P:release of sequestered calcium ion into cytosol"/>
    <property type="evidence" value="ECO:0007669"/>
    <property type="project" value="TreeGrafter"/>
</dbReference>
<dbReference type="EC" id="3.1.4.11" evidence="1 6"/>
<sequence>MASAEAEVSASRRFNSLSKSTVLRERTAALTTTSTPATSVGEALAKLRPNINPKLYQGISVKKICTNGRVCSRILTISRGNFIIFLTPSKIKGSDKSTKNDSTFSLESLGQRVHPKSVWKTLFGDDNNSTPRHIDIADISHVQRGFVGTQKLERSTASGLPPSSLPVQKGSSFFRPSPRVEGDDTIVSIVHHNQNTLDLLISNPKDREDFLEALHQIRSTYHSVKVNVGREELLLRYLWYDIDVDRSGKLDAKEMIKILDRLNVSQSKRVTKKRYNAFVTNIKGGGRGGISFEDCVTFLRQQKLAENDRSQTMEDEIWEQVFGKVDSVSAESFLQNFLLDIQNELDANLDDVKDIFTHFNSMEISGPEAPRGMDEMQTKIDRIRFAEFLHSSFNNCFNVDHLEFNESSLNKPLSKYWINTSHNTYLTGDQLQSNSSVEMYARSLHRGCRCLELDCWDGDSTTPVIVSSYSIALLYFLTICCASCHL</sequence>
<evidence type="ECO:0000256" key="1">
    <source>
        <dbReference type="ARBA" id="ARBA00012368"/>
    </source>
</evidence>
<dbReference type="PROSITE" id="PS50222">
    <property type="entry name" value="EF_HAND_2"/>
    <property type="match status" value="1"/>
</dbReference>
<dbReference type="AlphaFoldDB" id="A0A7S4ISG1"/>
<dbReference type="Gene3D" id="1.10.238.10">
    <property type="entry name" value="EF-hand"/>
    <property type="match status" value="1"/>
</dbReference>
<evidence type="ECO:0000256" key="4">
    <source>
        <dbReference type="ARBA" id="ARBA00022963"/>
    </source>
</evidence>
<dbReference type="InterPro" id="IPR000909">
    <property type="entry name" value="PLipase_C_PInositol-sp_X_dom"/>
</dbReference>
<accession>A0A7S4ISG1</accession>
<keyword evidence="4 6" id="KW-0442">Lipid degradation</keyword>
<dbReference type="InterPro" id="IPR001192">
    <property type="entry name" value="PI-PLC_fam"/>
</dbReference>
<keyword evidence="2 6" id="KW-0378">Hydrolase</keyword>
<evidence type="ECO:0000256" key="3">
    <source>
        <dbReference type="ARBA" id="ARBA00022837"/>
    </source>
</evidence>